<keyword evidence="2" id="KW-1185">Reference proteome</keyword>
<name>H8KP79_SOLCM</name>
<protein>
    <submittedName>
        <fullName evidence="1">Uncharacterized protein</fullName>
    </submittedName>
</protein>
<sequence>MRAFLNQRADKKITDLQLLFYKSVNDSVSYKKTEQKYVKDYLLSEDKTSTIGREPIILDKNAPYPVLTIDSSTVNSWCMYYAVKLTQKSPDKNDKQLAKELVKKAERYEQSNYTESMKNIMQYNLGEEKKATKAQELLVKIMQEKTPADKLLASVEKALQQMQDGKKNINGFSKPMIPAKKH</sequence>
<proteinExistence type="predicted"/>
<dbReference type="Proteomes" id="UP000007590">
    <property type="component" value="Chromosome"/>
</dbReference>
<dbReference type="EMBL" id="CP003349">
    <property type="protein sequence ID" value="AFD05716.1"/>
    <property type="molecule type" value="Genomic_DNA"/>
</dbReference>
<dbReference type="HOGENOM" id="CLU_1481080_0_0_10"/>
<organism evidence="1 2">
    <name type="scientific">Solitalea canadensis (strain ATCC 29591 / DSM 3403 / JCM 21819 / LMG 8368 / NBRC 15130 / NCIMB 12057 / USAM 9D)</name>
    <name type="common">Flexibacter canadensis</name>
    <dbReference type="NCBI Taxonomy" id="929556"/>
    <lineage>
        <taxon>Bacteria</taxon>
        <taxon>Pseudomonadati</taxon>
        <taxon>Bacteroidota</taxon>
        <taxon>Sphingobacteriia</taxon>
        <taxon>Sphingobacteriales</taxon>
        <taxon>Sphingobacteriaceae</taxon>
        <taxon>Solitalea</taxon>
    </lineage>
</organism>
<dbReference type="KEGG" id="scn:Solca_0586"/>
<dbReference type="AlphaFoldDB" id="H8KP79"/>
<evidence type="ECO:0000313" key="2">
    <source>
        <dbReference type="Proteomes" id="UP000007590"/>
    </source>
</evidence>
<evidence type="ECO:0000313" key="1">
    <source>
        <dbReference type="EMBL" id="AFD05716.1"/>
    </source>
</evidence>
<reference evidence="1" key="1">
    <citation type="submission" date="2012-02" db="EMBL/GenBank/DDBJ databases">
        <title>The complete genome of Solitalea canadensis DSM 3403.</title>
        <authorList>
            <consortium name="US DOE Joint Genome Institute (JGI-PGF)"/>
            <person name="Lucas S."/>
            <person name="Copeland A."/>
            <person name="Lapidus A."/>
            <person name="Glavina del Rio T."/>
            <person name="Dalin E."/>
            <person name="Tice H."/>
            <person name="Bruce D."/>
            <person name="Goodwin L."/>
            <person name="Pitluck S."/>
            <person name="Peters L."/>
            <person name="Ovchinnikova G."/>
            <person name="Lu M."/>
            <person name="Kyrpides N."/>
            <person name="Mavromatis K."/>
            <person name="Ivanova N."/>
            <person name="Brettin T."/>
            <person name="Detter J.C."/>
            <person name="Han C."/>
            <person name="Larimer F."/>
            <person name="Land M."/>
            <person name="Hauser L."/>
            <person name="Markowitz V."/>
            <person name="Cheng J.-F."/>
            <person name="Hugenholtz P."/>
            <person name="Woyke T."/>
            <person name="Wu D."/>
            <person name="Spring S."/>
            <person name="Schroeder M."/>
            <person name="Kopitz M."/>
            <person name="Brambilla E."/>
            <person name="Klenk H.-P."/>
            <person name="Eisen J.A."/>
        </authorList>
    </citation>
    <scope>NUCLEOTIDE SEQUENCE</scope>
    <source>
        <strain evidence="1">DSM 3403</strain>
    </source>
</reference>
<dbReference type="STRING" id="929556.Solca_0586"/>
<accession>H8KP79</accession>
<gene>
    <name evidence="1" type="ordered locus">Solca_0586</name>
</gene>